<gene>
    <name evidence="1" type="ORF">FKW44_002488</name>
</gene>
<sequence>LPHLSHSLTQRAGHSTQRQATALSLLFEFAIQRGTLRHLLSLIHLLIQLWECGHGVIPDNRTANDFWNENGIPLIPFLRRFEAISAREDILPQDEECDVNATACFLRYLEYPQDENSQIDLYQSAVIIMSHIDRIAESHQPKISKLSSLDDISASPNISKLHIRWHAGNLFRRPPEEGICLNNVLQDNISIKSLLPIWNYILILSECGKVYAKAIDSNVHDFGSRILEKCSEHTIAQLWCSPDGKTCFLSEQGALLAWNPFDAEDACLYSSEDPIVISSLSDKDIIEARVVSNNYFALSSNGEIYSWSLVKGTKIYLAPFVVECLR</sequence>
<evidence type="ECO:0000313" key="1">
    <source>
        <dbReference type="EMBL" id="QQP57479.1"/>
    </source>
</evidence>
<dbReference type="InterPro" id="IPR009091">
    <property type="entry name" value="RCC1/BLIP-II"/>
</dbReference>
<name>A0A7T8KK83_CALRO</name>
<proteinExistence type="predicted"/>
<dbReference type="Proteomes" id="UP000595437">
    <property type="component" value="Chromosome 2"/>
</dbReference>
<dbReference type="AlphaFoldDB" id="A0A7T8KK83"/>
<dbReference type="SUPFAM" id="SSF50985">
    <property type="entry name" value="RCC1/BLIP-II"/>
    <property type="match status" value="1"/>
</dbReference>
<keyword evidence="2" id="KW-1185">Reference proteome</keyword>
<organism evidence="1 2">
    <name type="scientific">Caligus rogercresseyi</name>
    <name type="common">Sea louse</name>
    <dbReference type="NCBI Taxonomy" id="217165"/>
    <lineage>
        <taxon>Eukaryota</taxon>
        <taxon>Metazoa</taxon>
        <taxon>Ecdysozoa</taxon>
        <taxon>Arthropoda</taxon>
        <taxon>Crustacea</taxon>
        <taxon>Multicrustacea</taxon>
        <taxon>Hexanauplia</taxon>
        <taxon>Copepoda</taxon>
        <taxon>Siphonostomatoida</taxon>
        <taxon>Caligidae</taxon>
        <taxon>Caligus</taxon>
    </lineage>
</organism>
<dbReference type="EMBL" id="CP045891">
    <property type="protein sequence ID" value="QQP57479.1"/>
    <property type="molecule type" value="Genomic_DNA"/>
</dbReference>
<feature type="non-terminal residue" evidence="1">
    <location>
        <position position="326"/>
    </location>
</feature>
<reference evidence="2" key="1">
    <citation type="submission" date="2021-01" db="EMBL/GenBank/DDBJ databases">
        <title>Caligus Genome Assembly.</title>
        <authorList>
            <person name="Gallardo-Escarate C."/>
        </authorList>
    </citation>
    <scope>NUCLEOTIDE SEQUENCE [LARGE SCALE GENOMIC DNA]</scope>
</reference>
<dbReference type="OrthoDB" id="239701at2759"/>
<protein>
    <submittedName>
        <fullName evidence="1">Uncharacterized protein</fullName>
    </submittedName>
</protein>
<accession>A0A7T8KK83</accession>
<evidence type="ECO:0000313" key="2">
    <source>
        <dbReference type="Proteomes" id="UP000595437"/>
    </source>
</evidence>
<feature type="non-terminal residue" evidence="1">
    <location>
        <position position="1"/>
    </location>
</feature>